<dbReference type="Pfam" id="PF01483">
    <property type="entry name" value="P_proprotein"/>
    <property type="match status" value="1"/>
</dbReference>
<comment type="similarity">
    <text evidence="7">Belongs to the peptidase S8 family.</text>
</comment>
<dbReference type="SUPFAM" id="SSF49785">
    <property type="entry name" value="Galactose-binding domain-like"/>
    <property type="match status" value="1"/>
</dbReference>
<keyword evidence="9" id="KW-0472">Membrane</keyword>
<dbReference type="Pfam" id="PF16470">
    <property type="entry name" value="S8_pro-domain"/>
    <property type="match status" value="1"/>
</dbReference>
<keyword evidence="3 10" id="KW-0732">Signal</keyword>
<dbReference type="Gene3D" id="3.40.50.200">
    <property type="entry name" value="Peptidase S8/S53 domain"/>
    <property type="match status" value="1"/>
</dbReference>
<protein>
    <recommendedName>
        <fullName evidence="11">P/Homo B domain-containing protein</fullName>
    </recommendedName>
</protein>
<keyword evidence="9" id="KW-1133">Transmembrane helix</keyword>
<dbReference type="PANTHER" id="PTHR42884:SF31">
    <property type="entry name" value="PROPROTEIN CONVERTASE SUBTILISIN_KEXIN TYPE 5"/>
    <property type="match status" value="1"/>
</dbReference>
<feature type="signal peptide" evidence="10">
    <location>
        <begin position="1"/>
        <end position="21"/>
    </location>
</feature>
<reference evidence="12 13" key="1">
    <citation type="submission" date="2022-05" db="EMBL/GenBank/DDBJ databases">
        <authorList>
            <consortium name="Genoscope - CEA"/>
            <person name="William W."/>
        </authorList>
    </citation>
    <scope>NUCLEOTIDE SEQUENCE [LARGE SCALE GENOMIC DNA]</scope>
</reference>
<dbReference type="InterPro" id="IPR034182">
    <property type="entry name" value="Kexin/furin"/>
</dbReference>
<dbReference type="InterPro" id="IPR036852">
    <property type="entry name" value="Peptidase_S8/S53_dom_sf"/>
</dbReference>
<evidence type="ECO:0000313" key="13">
    <source>
        <dbReference type="Proteomes" id="UP001159405"/>
    </source>
</evidence>
<sequence length="713" mass="78528">MSLVAPLFWSVFFSFIFLLSSLKYSNRWTVQIDGDFEEAERLARKHGFVNHGKVINNHYSFVHEKVEKISNVLRTHLHEGLLSESSVQMVTQQEIKSYKLLSSNSMQFRKPNDPRYKDMWYIHRDDGQPTYNVIDVWRRNITGAGVVVAVVDEGFNPKHPEIEPNYDPRASLDVIDNDTDPVPSNSSIPQYGHGEKVAGVIAGALNNSKCGVGLAYKAKLGGIRLFFDEMATDDLECKALSHKKNLIDIYSNSWGPDDRGFAVAGPGPLTRDALKKGAEEGRSGRGSIYVFAAGNGGTFVKDSCAFNGYVNSIYTIAITGINKDGSIPIYGERCAGIMAVTYSKDAFDGDSKVVTADANMGCTNSFGASSAAAAMASGLIALMLSANSALSWRDVQHIIAWTARQDPVAIKKSSWTVNKANLSVNDYVGFGFMDATKMVDAALNWTTVPTKVNCTIPDPRGNSPIMFNESLEDTIDLSTWNSKCFGEKINYLEHVEVYVNLTYTRRGDLLIKLTSPQGTVSSLTHYRTTDSHFKNTDFDFVFMTLHHWGENAVGKWKLTLENSRPHRNSTGTLFNWTLYLHGTKEDPLAQNPHVPVPVFPQPTTRTTSKASTTDLTPESTSFPSTTREISTTKSGISSVRTVPVTEVSSTKVVPSTTGVPTRKSDTPLIVGVVCACVVLALVISCVVYMKCWRKSRSFQSLRTADEESLELKG</sequence>
<feature type="active site" description="Charge relay system" evidence="7">
    <location>
        <position position="370"/>
    </location>
</feature>
<feature type="region of interest" description="Disordered" evidence="8">
    <location>
        <begin position="598"/>
        <end position="635"/>
    </location>
</feature>
<evidence type="ECO:0000313" key="12">
    <source>
        <dbReference type="EMBL" id="CAH3169836.1"/>
    </source>
</evidence>
<name>A0ABN8QTE2_9CNID</name>
<keyword evidence="5 7" id="KW-0720">Serine protease</keyword>
<feature type="active site" description="Charge relay system" evidence="7">
    <location>
        <position position="193"/>
    </location>
</feature>
<feature type="transmembrane region" description="Helical" evidence="9">
    <location>
        <begin position="668"/>
        <end position="689"/>
    </location>
</feature>
<accession>A0ABN8QTE2</accession>
<comment type="caution">
    <text evidence="12">The sequence shown here is derived from an EMBL/GenBank/DDBJ whole genome shotgun (WGS) entry which is preliminary data.</text>
</comment>
<evidence type="ECO:0000256" key="5">
    <source>
        <dbReference type="ARBA" id="ARBA00022825"/>
    </source>
</evidence>
<evidence type="ECO:0000256" key="10">
    <source>
        <dbReference type="SAM" id="SignalP"/>
    </source>
</evidence>
<dbReference type="PANTHER" id="PTHR42884">
    <property type="entry name" value="PROPROTEIN CONVERTASE SUBTILISIN/KEXIN-RELATED"/>
    <property type="match status" value="1"/>
</dbReference>
<feature type="compositionally biased region" description="Polar residues" evidence="8">
    <location>
        <begin position="617"/>
        <end position="635"/>
    </location>
</feature>
<gene>
    <name evidence="12" type="ORF">PLOB_00010323</name>
</gene>
<evidence type="ECO:0000256" key="6">
    <source>
        <dbReference type="ARBA" id="ARBA00023145"/>
    </source>
</evidence>
<dbReference type="InterPro" id="IPR000209">
    <property type="entry name" value="Peptidase_S8/S53_dom"/>
</dbReference>
<dbReference type="PROSITE" id="PS51892">
    <property type="entry name" value="SUBTILASE"/>
    <property type="match status" value="1"/>
</dbReference>
<dbReference type="InterPro" id="IPR015500">
    <property type="entry name" value="Peptidase_S8_subtilisin-rel"/>
</dbReference>
<keyword evidence="4 7" id="KW-0378">Hydrolase</keyword>
<keyword evidence="9" id="KW-0812">Transmembrane</keyword>
<dbReference type="PROSITE" id="PS51829">
    <property type="entry name" value="P_HOMO_B"/>
    <property type="match status" value="1"/>
</dbReference>
<dbReference type="EMBL" id="CALNXK010000152">
    <property type="protein sequence ID" value="CAH3169836.1"/>
    <property type="molecule type" value="Genomic_DNA"/>
</dbReference>
<dbReference type="SUPFAM" id="SSF54897">
    <property type="entry name" value="Protease propeptides/inhibitors"/>
    <property type="match status" value="1"/>
</dbReference>
<dbReference type="Gene3D" id="2.60.120.260">
    <property type="entry name" value="Galactose-binding domain-like"/>
    <property type="match status" value="1"/>
</dbReference>
<evidence type="ECO:0000256" key="7">
    <source>
        <dbReference type="PROSITE-ProRule" id="PRU01240"/>
    </source>
</evidence>
<feature type="active site" description="Charge relay system" evidence="7">
    <location>
        <position position="152"/>
    </location>
</feature>
<keyword evidence="2" id="KW-0165">Cleavage on pair of basic residues</keyword>
<evidence type="ECO:0000259" key="11">
    <source>
        <dbReference type="PROSITE" id="PS51829"/>
    </source>
</evidence>
<dbReference type="Gene3D" id="3.30.70.850">
    <property type="entry name" value="Peptidase S8, pro-domain"/>
    <property type="match status" value="1"/>
</dbReference>
<dbReference type="SUPFAM" id="SSF52743">
    <property type="entry name" value="Subtilisin-like"/>
    <property type="match status" value="1"/>
</dbReference>
<dbReference type="InterPro" id="IPR008979">
    <property type="entry name" value="Galactose-bd-like_sf"/>
</dbReference>
<evidence type="ECO:0000256" key="8">
    <source>
        <dbReference type="SAM" id="MobiDB-lite"/>
    </source>
</evidence>
<feature type="domain" description="P/Homo B" evidence="11">
    <location>
        <begin position="447"/>
        <end position="586"/>
    </location>
</feature>
<dbReference type="InterPro" id="IPR002884">
    <property type="entry name" value="P_dom"/>
</dbReference>
<dbReference type="InterPro" id="IPR032815">
    <property type="entry name" value="S8_pro-domain"/>
</dbReference>
<evidence type="ECO:0000256" key="2">
    <source>
        <dbReference type="ARBA" id="ARBA00022685"/>
    </source>
</evidence>
<evidence type="ECO:0000256" key="4">
    <source>
        <dbReference type="ARBA" id="ARBA00022801"/>
    </source>
</evidence>
<keyword evidence="6" id="KW-0865">Zymogen</keyword>
<evidence type="ECO:0000256" key="3">
    <source>
        <dbReference type="ARBA" id="ARBA00022729"/>
    </source>
</evidence>
<feature type="chain" id="PRO_5046726484" description="P/Homo B domain-containing protein" evidence="10">
    <location>
        <begin position="22"/>
        <end position="713"/>
    </location>
</feature>
<keyword evidence="1 7" id="KW-0645">Protease</keyword>
<proteinExistence type="inferred from homology"/>
<evidence type="ECO:0000256" key="1">
    <source>
        <dbReference type="ARBA" id="ARBA00022670"/>
    </source>
</evidence>
<evidence type="ECO:0000256" key="9">
    <source>
        <dbReference type="SAM" id="Phobius"/>
    </source>
</evidence>
<dbReference type="Pfam" id="PF00082">
    <property type="entry name" value="Peptidase_S8"/>
    <property type="match status" value="1"/>
</dbReference>
<dbReference type="InterPro" id="IPR038466">
    <property type="entry name" value="S8_pro-domain_sf"/>
</dbReference>
<keyword evidence="13" id="KW-1185">Reference proteome</keyword>
<dbReference type="Proteomes" id="UP001159405">
    <property type="component" value="Unassembled WGS sequence"/>
</dbReference>
<dbReference type="PRINTS" id="PR00723">
    <property type="entry name" value="SUBTILISIN"/>
</dbReference>
<dbReference type="CDD" id="cd04059">
    <property type="entry name" value="Peptidases_S8_Protein_convertases_Kexins_Furin-like"/>
    <property type="match status" value="1"/>
</dbReference>
<feature type="compositionally biased region" description="Low complexity" evidence="8">
    <location>
        <begin position="603"/>
        <end position="616"/>
    </location>
</feature>
<organism evidence="12 13">
    <name type="scientific">Porites lobata</name>
    <dbReference type="NCBI Taxonomy" id="104759"/>
    <lineage>
        <taxon>Eukaryota</taxon>
        <taxon>Metazoa</taxon>
        <taxon>Cnidaria</taxon>
        <taxon>Anthozoa</taxon>
        <taxon>Hexacorallia</taxon>
        <taxon>Scleractinia</taxon>
        <taxon>Fungiina</taxon>
        <taxon>Poritidae</taxon>
        <taxon>Porites</taxon>
    </lineage>
</organism>